<comment type="caution">
    <text evidence="5">The sequence shown here is derived from an EMBL/GenBank/DDBJ whole genome shotgun (WGS) entry which is preliminary data.</text>
</comment>
<dbReference type="Proteomes" id="UP000598426">
    <property type="component" value="Unassembled WGS sequence"/>
</dbReference>
<dbReference type="PANTHER" id="PTHR42789:SF1">
    <property type="entry name" value="D-ISOMER SPECIFIC 2-HYDROXYACID DEHYDROGENASE FAMILY PROTEIN (AFU_ORTHOLOGUE AFUA_6G10090)"/>
    <property type="match status" value="1"/>
</dbReference>
<dbReference type="InterPro" id="IPR029753">
    <property type="entry name" value="D-isomer_DH_CS"/>
</dbReference>
<dbReference type="Gene3D" id="3.40.50.720">
    <property type="entry name" value="NAD(P)-binding Rossmann-like Domain"/>
    <property type="match status" value="2"/>
</dbReference>
<organism evidence="5 6">
    <name type="scientific">Microbacterium helvum</name>
    <dbReference type="NCBI Taxonomy" id="2773713"/>
    <lineage>
        <taxon>Bacteria</taxon>
        <taxon>Bacillati</taxon>
        <taxon>Actinomycetota</taxon>
        <taxon>Actinomycetes</taxon>
        <taxon>Micrococcales</taxon>
        <taxon>Microbacteriaceae</taxon>
        <taxon>Microbacterium</taxon>
    </lineage>
</organism>
<evidence type="ECO:0000256" key="1">
    <source>
        <dbReference type="ARBA" id="ARBA00005854"/>
    </source>
</evidence>
<evidence type="ECO:0000256" key="3">
    <source>
        <dbReference type="ARBA" id="ARBA00023027"/>
    </source>
</evidence>
<dbReference type="InterPro" id="IPR006140">
    <property type="entry name" value="D-isomer_DH_NAD-bd"/>
</dbReference>
<proteinExistence type="inferred from homology"/>
<accession>A0ABR8NN53</accession>
<dbReference type="EMBL" id="JACXZS010000006">
    <property type="protein sequence ID" value="MBD3942076.1"/>
    <property type="molecule type" value="Genomic_DNA"/>
</dbReference>
<comment type="similarity">
    <text evidence="1">Belongs to the D-isomer specific 2-hydroxyacid dehydrogenase family.</text>
</comment>
<evidence type="ECO:0000256" key="2">
    <source>
        <dbReference type="ARBA" id="ARBA00023002"/>
    </source>
</evidence>
<dbReference type="InterPro" id="IPR050857">
    <property type="entry name" value="D-2-hydroxyacid_DH"/>
</dbReference>
<evidence type="ECO:0000313" key="5">
    <source>
        <dbReference type="EMBL" id="MBD3942076.1"/>
    </source>
</evidence>
<dbReference type="CDD" id="cd12167">
    <property type="entry name" value="2-Hacid_dh_8"/>
    <property type="match status" value="1"/>
</dbReference>
<reference evidence="5 6" key="1">
    <citation type="submission" date="2020-09" db="EMBL/GenBank/DDBJ databases">
        <title>Isolation and identification of active actinomycetes.</title>
        <authorList>
            <person name="Li X."/>
        </authorList>
    </citation>
    <scope>NUCLEOTIDE SEQUENCE [LARGE SCALE GENOMIC DNA]</scope>
    <source>
        <strain evidence="5 6">NEAU-LLC</strain>
    </source>
</reference>
<protein>
    <submittedName>
        <fullName evidence="5">Hydroxyacid dehydrogenase</fullName>
    </submittedName>
</protein>
<evidence type="ECO:0000259" key="4">
    <source>
        <dbReference type="Pfam" id="PF02826"/>
    </source>
</evidence>
<dbReference type="InterPro" id="IPR036291">
    <property type="entry name" value="NAD(P)-bd_dom_sf"/>
</dbReference>
<feature type="domain" description="D-isomer specific 2-hydroxyacid dehydrogenase NAD-binding" evidence="4">
    <location>
        <begin position="123"/>
        <end position="298"/>
    </location>
</feature>
<keyword evidence="6" id="KW-1185">Reference proteome</keyword>
<dbReference type="RefSeq" id="WP_191171707.1">
    <property type="nucleotide sequence ID" value="NZ_JACXZS010000006.1"/>
</dbReference>
<dbReference type="SUPFAM" id="SSF52283">
    <property type="entry name" value="Formate/glycerate dehydrogenase catalytic domain-like"/>
    <property type="match status" value="1"/>
</dbReference>
<dbReference type="PROSITE" id="PS00671">
    <property type="entry name" value="D_2_HYDROXYACID_DH_3"/>
    <property type="match status" value="1"/>
</dbReference>
<evidence type="ECO:0000313" key="6">
    <source>
        <dbReference type="Proteomes" id="UP000598426"/>
    </source>
</evidence>
<dbReference type="PANTHER" id="PTHR42789">
    <property type="entry name" value="D-ISOMER SPECIFIC 2-HYDROXYACID DEHYDROGENASE FAMILY PROTEIN (AFU_ORTHOLOGUE AFUA_6G10090)"/>
    <property type="match status" value="1"/>
</dbReference>
<dbReference type="Pfam" id="PF02826">
    <property type="entry name" value="2-Hacid_dh_C"/>
    <property type="match status" value="1"/>
</dbReference>
<sequence>MSNSGALRPRVLVAIPPRFRERLFTQSAWQHLLALADVTVSPADGVLDTPLAHERLRDADIVLTGWGTYAQSGAWVEHAPELRAIVHAAGTVRFLVDESVFARGIAVSSQAEQNGRPVAEYSLAMILLSAKTVFRAEREYRAARTGFPIDSLTGGAFGARVGIVGASKIGRRLLDLLRPFDFDVRVYDPYLDADDAARLGATKVELDELFATCDVVSLHAPHLPETEGMIGAAQLRRMRDGAVFINTARGVLVDQDALVAELQTGRIDAVLDVTEPDVLPVESPLWDLPNVVLTPHLAGSVGNEVPRLGTEAIGEVARLAAGEPLRYPLTAQQFAITA</sequence>
<keyword evidence="2" id="KW-0560">Oxidoreductase</keyword>
<dbReference type="SUPFAM" id="SSF51735">
    <property type="entry name" value="NAD(P)-binding Rossmann-fold domains"/>
    <property type="match status" value="1"/>
</dbReference>
<name>A0ABR8NN53_9MICO</name>
<gene>
    <name evidence="5" type="ORF">IF188_10245</name>
</gene>
<dbReference type="PROSITE" id="PS00670">
    <property type="entry name" value="D_2_HYDROXYACID_DH_2"/>
    <property type="match status" value="1"/>
</dbReference>
<keyword evidence="3" id="KW-0520">NAD</keyword>